<evidence type="ECO:0000256" key="5">
    <source>
        <dbReference type="ARBA" id="ARBA00023136"/>
    </source>
</evidence>
<sequence length="116" mass="12546">MTILLVGLGGFIGAITRYSISTMISKSFPSTLPYGTLTVNLLGSFALGILLGKEVSGELTFLIGTGFMGAFTTFSTFKLESLKFLYNGQINRLIIYQLLTYIAGIMLAFIGFSIVH</sequence>
<keyword evidence="10" id="KW-0406">Ion transport</keyword>
<comment type="activity regulation">
    <text evidence="10">Na(+) is not transported, but it plays an essential structural role and its presence is essential for fluoride channel function.</text>
</comment>
<dbReference type="GO" id="GO:0062054">
    <property type="term" value="F:fluoride channel activity"/>
    <property type="evidence" value="ECO:0007669"/>
    <property type="project" value="UniProtKB-UniRule"/>
</dbReference>
<proteinExistence type="inferred from homology"/>
<keyword evidence="3 10" id="KW-0812">Transmembrane</keyword>
<dbReference type="AlphaFoldDB" id="A0A4R4EHB4"/>
<evidence type="ECO:0000256" key="2">
    <source>
        <dbReference type="ARBA" id="ARBA00022475"/>
    </source>
</evidence>
<dbReference type="NCBIfam" id="TIGR00494">
    <property type="entry name" value="crcB"/>
    <property type="match status" value="1"/>
</dbReference>
<reference evidence="11 12" key="1">
    <citation type="submission" date="2019-03" db="EMBL/GenBank/DDBJ databases">
        <authorList>
            <person name="Kim M.K.M."/>
        </authorList>
    </citation>
    <scope>NUCLEOTIDE SEQUENCE [LARGE SCALE GENOMIC DNA]</scope>
    <source>
        <strain evidence="11 12">18JY21-1</strain>
    </source>
</reference>
<feature type="binding site" evidence="10">
    <location>
        <position position="72"/>
    </location>
    <ligand>
        <name>Na(+)</name>
        <dbReference type="ChEBI" id="CHEBI:29101"/>
        <note>structural</note>
    </ligand>
</feature>
<comment type="catalytic activity">
    <reaction evidence="8">
        <text>fluoride(in) = fluoride(out)</text>
        <dbReference type="Rhea" id="RHEA:76159"/>
        <dbReference type="ChEBI" id="CHEBI:17051"/>
    </reaction>
    <physiologicalReaction direction="left-to-right" evidence="8">
        <dbReference type="Rhea" id="RHEA:76160"/>
    </physiologicalReaction>
</comment>
<dbReference type="EMBL" id="SKFG01000003">
    <property type="protein sequence ID" value="TCZ79506.1"/>
    <property type="molecule type" value="Genomic_DNA"/>
</dbReference>
<feature type="transmembrane region" description="Helical" evidence="10">
    <location>
        <begin position="93"/>
        <end position="115"/>
    </location>
</feature>
<keyword evidence="6 10" id="KW-0407">Ion channel</keyword>
<evidence type="ECO:0000256" key="1">
    <source>
        <dbReference type="ARBA" id="ARBA00004651"/>
    </source>
</evidence>
<keyword evidence="2 10" id="KW-1003">Cell membrane</keyword>
<dbReference type="PANTHER" id="PTHR28259:SF1">
    <property type="entry name" value="FLUORIDE EXPORT PROTEIN 1-RELATED"/>
    <property type="match status" value="1"/>
</dbReference>
<dbReference type="Proteomes" id="UP000295418">
    <property type="component" value="Unassembled WGS sequence"/>
</dbReference>
<evidence type="ECO:0000256" key="9">
    <source>
        <dbReference type="ARBA" id="ARBA00049940"/>
    </source>
</evidence>
<evidence type="ECO:0000256" key="3">
    <source>
        <dbReference type="ARBA" id="ARBA00022692"/>
    </source>
</evidence>
<dbReference type="HAMAP" id="MF_00454">
    <property type="entry name" value="FluC"/>
    <property type="match status" value="1"/>
</dbReference>
<keyword evidence="10" id="KW-0813">Transport</keyword>
<feature type="transmembrane region" description="Helical" evidence="10">
    <location>
        <begin position="32"/>
        <end position="52"/>
    </location>
</feature>
<gene>
    <name evidence="10 11" type="primary">crcB</name>
    <name evidence="10" type="synonym">fluC</name>
    <name evidence="11" type="ORF">E0485_06310</name>
</gene>
<dbReference type="OrthoDB" id="9815830at2"/>
<keyword evidence="10" id="KW-0479">Metal-binding</keyword>
<comment type="similarity">
    <text evidence="7 10">Belongs to the fluoride channel Fluc/FEX (TC 1.A.43) family.</text>
</comment>
<dbReference type="GO" id="GO:0046872">
    <property type="term" value="F:metal ion binding"/>
    <property type="evidence" value="ECO:0007669"/>
    <property type="project" value="UniProtKB-KW"/>
</dbReference>
<organism evidence="11 12">
    <name type="scientific">Paenibacillus albiflavus</name>
    <dbReference type="NCBI Taxonomy" id="2545760"/>
    <lineage>
        <taxon>Bacteria</taxon>
        <taxon>Bacillati</taxon>
        <taxon>Bacillota</taxon>
        <taxon>Bacilli</taxon>
        <taxon>Bacillales</taxon>
        <taxon>Paenibacillaceae</taxon>
        <taxon>Paenibacillus</taxon>
    </lineage>
</organism>
<evidence type="ECO:0000256" key="4">
    <source>
        <dbReference type="ARBA" id="ARBA00022989"/>
    </source>
</evidence>
<evidence type="ECO:0000256" key="7">
    <source>
        <dbReference type="ARBA" id="ARBA00035120"/>
    </source>
</evidence>
<evidence type="ECO:0000256" key="10">
    <source>
        <dbReference type="HAMAP-Rule" id="MF_00454"/>
    </source>
</evidence>
<comment type="caution">
    <text evidence="11">The sequence shown here is derived from an EMBL/GenBank/DDBJ whole genome shotgun (WGS) entry which is preliminary data.</text>
</comment>
<evidence type="ECO:0000256" key="8">
    <source>
        <dbReference type="ARBA" id="ARBA00035585"/>
    </source>
</evidence>
<keyword evidence="5 10" id="KW-0472">Membrane</keyword>
<comment type="subcellular location">
    <subcellularLocation>
        <location evidence="1 10">Cell membrane</location>
        <topology evidence="1 10">Multi-pass membrane protein</topology>
    </subcellularLocation>
</comment>
<protein>
    <recommendedName>
        <fullName evidence="10">Fluoride-specific ion channel FluC</fullName>
    </recommendedName>
</protein>
<evidence type="ECO:0000313" key="12">
    <source>
        <dbReference type="Proteomes" id="UP000295418"/>
    </source>
</evidence>
<dbReference type="Pfam" id="PF02537">
    <property type="entry name" value="CRCB"/>
    <property type="match status" value="1"/>
</dbReference>
<feature type="transmembrane region" description="Helical" evidence="10">
    <location>
        <begin position="59"/>
        <end position="77"/>
    </location>
</feature>
<evidence type="ECO:0000256" key="6">
    <source>
        <dbReference type="ARBA" id="ARBA00023303"/>
    </source>
</evidence>
<name>A0A4R4EHB4_9BACL</name>
<dbReference type="InterPro" id="IPR003691">
    <property type="entry name" value="FluC"/>
</dbReference>
<accession>A0A4R4EHB4</accession>
<dbReference type="GO" id="GO:0140114">
    <property type="term" value="P:cellular detoxification of fluoride"/>
    <property type="evidence" value="ECO:0007669"/>
    <property type="project" value="UniProtKB-UniRule"/>
</dbReference>
<keyword evidence="12" id="KW-1185">Reference proteome</keyword>
<feature type="binding site" evidence="10">
    <location>
        <position position="69"/>
    </location>
    <ligand>
        <name>Na(+)</name>
        <dbReference type="ChEBI" id="CHEBI:29101"/>
        <note>structural</note>
    </ligand>
</feature>
<comment type="function">
    <text evidence="9 10">Fluoride-specific ion channel. Important for reducing fluoride concentration in the cell, thus reducing its toxicity.</text>
</comment>
<dbReference type="GO" id="GO:0005886">
    <property type="term" value="C:plasma membrane"/>
    <property type="evidence" value="ECO:0007669"/>
    <property type="project" value="UniProtKB-SubCell"/>
</dbReference>
<evidence type="ECO:0000313" key="11">
    <source>
        <dbReference type="EMBL" id="TCZ79506.1"/>
    </source>
</evidence>
<keyword evidence="4 10" id="KW-1133">Transmembrane helix</keyword>
<dbReference type="PANTHER" id="PTHR28259">
    <property type="entry name" value="FLUORIDE EXPORT PROTEIN 1-RELATED"/>
    <property type="match status" value="1"/>
</dbReference>
<keyword evidence="10" id="KW-0915">Sodium</keyword>